<dbReference type="PRINTS" id="PR00237">
    <property type="entry name" value="GPCRRHODOPSN"/>
</dbReference>
<dbReference type="VEuPathDB" id="VectorBase:LDEU006658"/>
<evidence type="ECO:0000256" key="9">
    <source>
        <dbReference type="SAM" id="Phobius"/>
    </source>
</evidence>
<accession>A0A443SCX9</accession>
<evidence type="ECO:0000256" key="1">
    <source>
        <dbReference type="ARBA" id="ARBA00004141"/>
    </source>
</evidence>
<gene>
    <name evidence="11" type="ORF">B4U80_06399</name>
</gene>
<sequence>MPFTLVSLLRRSWTLGKFLCKLVPFLQGMTVFVSAATVTAIAIDRLIRVFQNEPNLTYSSAGKLSCCYSLLIWIIAGVLSFPVFLHKQLMIVGIANIFSYPVCLEMWPANIRFMYTMTTFIVAFIIPLFCLVVCHLKIKQYLSSRLSRQKPAVSSTDEDTSHNARTISYTICWLPWNVYNLYLDYFASEITLTMKEMYLIFSICHVIAMSSTISNAIVYGFMNTNIKKELKILKNVCCEYFSVCFFKSNQRNVV</sequence>
<evidence type="ECO:0000313" key="11">
    <source>
        <dbReference type="EMBL" id="RWS25382.1"/>
    </source>
</evidence>
<dbReference type="AlphaFoldDB" id="A0A443SCX9"/>
<comment type="caution">
    <text evidence="11">The sequence shown here is derived from an EMBL/GenBank/DDBJ whole genome shotgun (WGS) entry which is preliminary data.</text>
</comment>
<dbReference type="SUPFAM" id="SSF81321">
    <property type="entry name" value="Family A G protein-coupled receptor-like"/>
    <property type="match status" value="1"/>
</dbReference>
<keyword evidence="4 9" id="KW-1133">Transmembrane helix</keyword>
<protein>
    <submittedName>
        <fullName evidence="11">Neuropeptide F receptor-like protein</fullName>
    </submittedName>
</protein>
<dbReference type="GO" id="GO:0004983">
    <property type="term" value="F:neuropeptide Y receptor activity"/>
    <property type="evidence" value="ECO:0007669"/>
    <property type="project" value="InterPro"/>
</dbReference>
<evidence type="ECO:0000313" key="12">
    <source>
        <dbReference type="Proteomes" id="UP000288716"/>
    </source>
</evidence>
<dbReference type="PANTHER" id="PTHR24235">
    <property type="entry name" value="NEUROPEPTIDE Y RECEPTOR"/>
    <property type="match status" value="1"/>
</dbReference>
<keyword evidence="7 11" id="KW-0675">Receptor</keyword>
<dbReference type="PANTHER" id="PTHR24235:SF12">
    <property type="entry name" value="G-PROTEIN COUPLED RECEPTORS FAMILY 1 PROFILE DOMAIN-CONTAINING PROTEIN"/>
    <property type="match status" value="1"/>
</dbReference>
<dbReference type="InterPro" id="IPR000611">
    <property type="entry name" value="NPY_rcpt"/>
</dbReference>
<keyword evidence="3 9" id="KW-0812">Transmembrane</keyword>
<evidence type="ECO:0000256" key="7">
    <source>
        <dbReference type="ARBA" id="ARBA00023170"/>
    </source>
</evidence>
<evidence type="ECO:0000256" key="2">
    <source>
        <dbReference type="ARBA" id="ARBA00010663"/>
    </source>
</evidence>
<feature type="transmembrane region" description="Helical" evidence="9">
    <location>
        <begin position="22"/>
        <end position="43"/>
    </location>
</feature>
<keyword evidence="8" id="KW-0807">Transducer</keyword>
<proteinExistence type="inferred from homology"/>
<evidence type="ECO:0000256" key="8">
    <source>
        <dbReference type="ARBA" id="ARBA00023224"/>
    </source>
</evidence>
<dbReference type="InterPro" id="IPR000276">
    <property type="entry name" value="GPCR_Rhodpsn"/>
</dbReference>
<comment type="similarity">
    <text evidence="2">Belongs to the G-protein coupled receptor 1 family.</text>
</comment>
<keyword evidence="12" id="KW-1185">Reference proteome</keyword>
<dbReference type="EMBL" id="NCKV01003765">
    <property type="protein sequence ID" value="RWS25382.1"/>
    <property type="molecule type" value="Genomic_DNA"/>
</dbReference>
<dbReference type="Proteomes" id="UP000288716">
    <property type="component" value="Unassembled WGS sequence"/>
</dbReference>
<keyword evidence="5" id="KW-0297">G-protein coupled receptor</keyword>
<keyword evidence="6 9" id="KW-0472">Membrane</keyword>
<evidence type="ECO:0000256" key="5">
    <source>
        <dbReference type="ARBA" id="ARBA00023040"/>
    </source>
</evidence>
<feature type="domain" description="G-protein coupled receptors family 1 profile" evidence="10">
    <location>
        <begin position="1"/>
        <end position="219"/>
    </location>
</feature>
<comment type="subcellular location">
    <subcellularLocation>
        <location evidence="1">Membrane</location>
        <topology evidence="1">Multi-pass membrane protein</topology>
    </subcellularLocation>
</comment>
<reference evidence="11 12" key="1">
    <citation type="journal article" date="2018" name="Gigascience">
        <title>Genomes of trombidid mites reveal novel predicted allergens and laterally-transferred genes associated with secondary metabolism.</title>
        <authorList>
            <person name="Dong X."/>
            <person name="Chaisiri K."/>
            <person name="Xia D."/>
            <person name="Armstrong S.D."/>
            <person name="Fang Y."/>
            <person name="Donnelly M.J."/>
            <person name="Kadowaki T."/>
            <person name="McGarry J.W."/>
            <person name="Darby A.C."/>
            <person name="Makepeace B.L."/>
        </authorList>
    </citation>
    <scope>NUCLEOTIDE SEQUENCE [LARGE SCALE GENOMIC DNA]</scope>
    <source>
        <strain evidence="11">UoL-UT</strain>
    </source>
</reference>
<evidence type="ECO:0000259" key="10">
    <source>
        <dbReference type="PROSITE" id="PS50262"/>
    </source>
</evidence>
<dbReference type="Gene3D" id="1.20.1070.10">
    <property type="entry name" value="Rhodopsin 7-helix transmembrane proteins"/>
    <property type="match status" value="1"/>
</dbReference>
<dbReference type="PROSITE" id="PS50262">
    <property type="entry name" value="G_PROTEIN_RECEP_F1_2"/>
    <property type="match status" value="1"/>
</dbReference>
<dbReference type="Pfam" id="PF00001">
    <property type="entry name" value="7tm_1"/>
    <property type="match status" value="1"/>
</dbReference>
<feature type="transmembrane region" description="Helical" evidence="9">
    <location>
        <begin position="198"/>
        <end position="222"/>
    </location>
</feature>
<dbReference type="GO" id="GO:0016020">
    <property type="term" value="C:membrane"/>
    <property type="evidence" value="ECO:0007669"/>
    <property type="project" value="UniProtKB-SubCell"/>
</dbReference>
<dbReference type="PRINTS" id="PR01012">
    <property type="entry name" value="NRPEPTIDEYR"/>
</dbReference>
<feature type="transmembrane region" description="Helical" evidence="9">
    <location>
        <begin position="119"/>
        <end position="138"/>
    </location>
</feature>
<evidence type="ECO:0000256" key="3">
    <source>
        <dbReference type="ARBA" id="ARBA00022692"/>
    </source>
</evidence>
<name>A0A443SCX9_9ACAR</name>
<dbReference type="InterPro" id="IPR017452">
    <property type="entry name" value="GPCR_Rhodpsn_7TM"/>
</dbReference>
<evidence type="ECO:0000256" key="4">
    <source>
        <dbReference type="ARBA" id="ARBA00022989"/>
    </source>
</evidence>
<evidence type="ECO:0000256" key="6">
    <source>
        <dbReference type="ARBA" id="ARBA00023136"/>
    </source>
</evidence>
<organism evidence="11 12">
    <name type="scientific">Leptotrombidium deliense</name>
    <dbReference type="NCBI Taxonomy" id="299467"/>
    <lineage>
        <taxon>Eukaryota</taxon>
        <taxon>Metazoa</taxon>
        <taxon>Ecdysozoa</taxon>
        <taxon>Arthropoda</taxon>
        <taxon>Chelicerata</taxon>
        <taxon>Arachnida</taxon>
        <taxon>Acari</taxon>
        <taxon>Acariformes</taxon>
        <taxon>Trombidiformes</taxon>
        <taxon>Prostigmata</taxon>
        <taxon>Anystina</taxon>
        <taxon>Parasitengona</taxon>
        <taxon>Trombiculoidea</taxon>
        <taxon>Trombiculidae</taxon>
        <taxon>Leptotrombidium</taxon>
    </lineage>
</organism>
<feature type="transmembrane region" description="Helical" evidence="9">
    <location>
        <begin position="64"/>
        <end position="83"/>
    </location>
</feature>
<dbReference type="OrthoDB" id="9046662at2759"/>
<dbReference type="STRING" id="299467.A0A443SCX9"/>